<protein>
    <submittedName>
        <fullName evidence="1">Uncharacterized protein</fullName>
    </submittedName>
</protein>
<reference evidence="1 2" key="1">
    <citation type="submission" date="2020-08" db="EMBL/GenBank/DDBJ databases">
        <title>Genomic Encyclopedia of Type Strains, Phase IV (KMG-V): Genome sequencing to study the core and pangenomes of soil and plant-associated prokaryotes.</title>
        <authorList>
            <person name="Whitman W."/>
        </authorList>
    </citation>
    <scope>NUCLEOTIDE SEQUENCE [LARGE SCALE GENOMIC DNA]</scope>
    <source>
        <strain evidence="1 2">SRMrh-85</strain>
    </source>
</reference>
<evidence type="ECO:0000313" key="1">
    <source>
        <dbReference type="EMBL" id="MBB2927396.1"/>
    </source>
</evidence>
<organism evidence="1 2">
    <name type="scientific">Paraburkholderia silvatlantica</name>
    <dbReference type="NCBI Taxonomy" id="321895"/>
    <lineage>
        <taxon>Bacteria</taxon>
        <taxon>Pseudomonadati</taxon>
        <taxon>Pseudomonadota</taxon>
        <taxon>Betaproteobacteria</taxon>
        <taxon>Burkholderiales</taxon>
        <taxon>Burkholderiaceae</taxon>
        <taxon>Paraburkholderia</taxon>
    </lineage>
</organism>
<evidence type="ECO:0000313" key="2">
    <source>
        <dbReference type="Proteomes" id="UP000533533"/>
    </source>
</evidence>
<accession>A0ABR6FIZ1</accession>
<dbReference type="EMBL" id="JACHVZ010000004">
    <property type="protein sequence ID" value="MBB2927396.1"/>
    <property type="molecule type" value="Genomic_DNA"/>
</dbReference>
<gene>
    <name evidence="1" type="ORF">FHX59_001809</name>
</gene>
<dbReference type="Proteomes" id="UP000533533">
    <property type="component" value="Unassembled WGS sequence"/>
</dbReference>
<sequence length="139" mass="15744">MQRFAVFFRMEPLTRFAIRQQLCDLGQDFKMLLRRLFGHEQEDQERDGLTVWRFEGDWLSEAHEGGLRLLQALDAAVRDRDAFAEARGAEALAREKIIGNRAAGDAVLVFEDQASLFEDAFLAGDGQADDDVLDGKYFG</sequence>
<proteinExistence type="predicted"/>
<keyword evidence="2" id="KW-1185">Reference proteome</keyword>
<comment type="caution">
    <text evidence="1">The sequence shown here is derived from an EMBL/GenBank/DDBJ whole genome shotgun (WGS) entry which is preliminary data.</text>
</comment>
<name>A0ABR6FIZ1_9BURK</name>